<evidence type="ECO:0000259" key="5">
    <source>
        <dbReference type="PROSITE" id="PS50931"/>
    </source>
</evidence>
<sequence>MTELSHLISSPKSLLVFEAAARHGSFSRAAKDFNISQPSISRNIAQLEQDIGQPLFVRGAGGATLTEAGQFLFAAASDGLNRIADAVATLRAQSEVQSPEIVLSLSNAFVTNWLVSRLAVLSDSFPEAVLRFDLVAGTRKKVAGEVDIATLITDPTPGAIVLAPEVIVPVCSPDYLSAHGRVTGPDAMSGENAAAGHRFLHLSDHEKTIWAPVLGKADAIGAGGIWHEFSDYAAIIQAAMDGSGIALGWLSVVAGSLRSGRLVPAWQGRWIETGRVVQLLSTRPGPMRPMAQDIARWICARMNEDIEAVADLGAGPRVHRRPQHNMWDGFGIR</sequence>
<dbReference type="AlphaFoldDB" id="A0A1M7AE77"/>
<dbReference type="STRING" id="337701.SAMN05444398_102290"/>
<dbReference type="GO" id="GO:0003700">
    <property type="term" value="F:DNA-binding transcription factor activity"/>
    <property type="evidence" value="ECO:0007669"/>
    <property type="project" value="InterPro"/>
</dbReference>
<evidence type="ECO:0000256" key="2">
    <source>
        <dbReference type="ARBA" id="ARBA00023015"/>
    </source>
</evidence>
<keyword evidence="4" id="KW-0804">Transcription</keyword>
<dbReference type="Proteomes" id="UP000183974">
    <property type="component" value="Unassembled WGS sequence"/>
</dbReference>
<proteinExistence type="inferred from homology"/>
<dbReference type="OrthoDB" id="9804958at2"/>
<keyword evidence="2" id="KW-0805">Transcription regulation</keyword>
<accession>A0A1M7AE77</accession>
<evidence type="ECO:0000313" key="6">
    <source>
        <dbReference type="EMBL" id="SHL40906.1"/>
    </source>
</evidence>
<dbReference type="SUPFAM" id="SSF53850">
    <property type="entry name" value="Periplasmic binding protein-like II"/>
    <property type="match status" value="1"/>
</dbReference>
<dbReference type="PRINTS" id="PR00039">
    <property type="entry name" value="HTHLYSR"/>
</dbReference>
<dbReference type="InterPro" id="IPR005119">
    <property type="entry name" value="LysR_subst-bd"/>
</dbReference>
<organism evidence="6 7">
    <name type="scientific">Roseovarius pacificus</name>
    <dbReference type="NCBI Taxonomy" id="337701"/>
    <lineage>
        <taxon>Bacteria</taxon>
        <taxon>Pseudomonadati</taxon>
        <taxon>Pseudomonadota</taxon>
        <taxon>Alphaproteobacteria</taxon>
        <taxon>Rhodobacterales</taxon>
        <taxon>Roseobacteraceae</taxon>
        <taxon>Roseovarius</taxon>
    </lineage>
</organism>
<feature type="domain" description="HTH lysR-type" evidence="5">
    <location>
        <begin position="12"/>
        <end position="66"/>
    </location>
</feature>
<keyword evidence="3" id="KW-0238">DNA-binding</keyword>
<keyword evidence="7" id="KW-1185">Reference proteome</keyword>
<evidence type="ECO:0000313" key="7">
    <source>
        <dbReference type="Proteomes" id="UP000183974"/>
    </source>
</evidence>
<comment type="similarity">
    <text evidence="1">Belongs to the LysR transcriptional regulatory family.</text>
</comment>
<protein>
    <submittedName>
        <fullName evidence="6">ModE molybdate transport repressor domain-containing protein</fullName>
    </submittedName>
</protein>
<evidence type="ECO:0000256" key="3">
    <source>
        <dbReference type="ARBA" id="ARBA00023125"/>
    </source>
</evidence>
<evidence type="ECO:0000256" key="4">
    <source>
        <dbReference type="ARBA" id="ARBA00023163"/>
    </source>
</evidence>
<dbReference type="InterPro" id="IPR036390">
    <property type="entry name" value="WH_DNA-bd_sf"/>
</dbReference>
<dbReference type="EMBL" id="FRBR01000002">
    <property type="protein sequence ID" value="SHL40906.1"/>
    <property type="molecule type" value="Genomic_DNA"/>
</dbReference>
<dbReference type="Pfam" id="PF00126">
    <property type="entry name" value="HTH_1"/>
    <property type="match status" value="1"/>
</dbReference>
<name>A0A1M7AE77_9RHOB</name>
<dbReference type="Pfam" id="PF03466">
    <property type="entry name" value="LysR_substrate"/>
    <property type="match status" value="1"/>
</dbReference>
<dbReference type="SUPFAM" id="SSF46785">
    <property type="entry name" value="Winged helix' DNA-binding domain"/>
    <property type="match status" value="1"/>
</dbReference>
<dbReference type="RefSeq" id="WP_073033982.1">
    <property type="nucleotide sequence ID" value="NZ_BMLR01000002.1"/>
</dbReference>
<dbReference type="InterPro" id="IPR058163">
    <property type="entry name" value="LysR-type_TF_proteobact-type"/>
</dbReference>
<dbReference type="Gene3D" id="1.10.10.10">
    <property type="entry name" value="Winged helix-like DNA-binding domain superfamily/Winged helix DNA-binding domain"/>
    <property type="match status" value="1"/>
</dbReference>
<gene>
    <name evidence="6" type="ORF">SAMN05444398_102290</name>
</gene>
<evidence type="ECO:0000256" key="1">
    <source>
        <dbReference type="ARBA" id="ARBA00009437"/>
    </source>
</evidence>
<dbReference type="PROSITE" id="PS50931">
    <property type="entry name" value="HTH_LYSR"/>
    <property type="match status" value="1"/>
</dbReference>
<dbReference type="GO" id="GO:0043565">
    <property type="term" value="F:sequence-specific DNA binding"/>
    <property type="evidence" value="ECO:0007669"/>
    <property type="project" value="TreeGrafter"/>
</dbReference>
<dbReference type="PANTHER" id="PTHR30537">
    <property type="entry name" value="HTH-TYPE TRANSCRIPTIONAL REGULATOR"/>
    <property type="match status" value="1"/>
</dbReference>
<dbReference type="InterPro" id="IPR036388">
    <property type="entry name" value="WH-like_DNA-bd_sf"/>
</dbReference>
<dbReference type="PANTHER" id="PTHR30537:SF74">
    <property type="entry name" value="HTH-TYPE TRANSCRIPTIONAL REGULATOR TRPI"/>
    <property type="match status" value="1"/>
</dbReference>
<dbReference type="Gene3D" id="3.40.190.10">
    <property type="entry name" value="Periplasmic binding protein-like II"/>
    <property type="match status" value="2"/>
</dbReference>
<dbReference type="InterPro" id="IPR000847">
    <property type="entry name" value="LysR_HTH_N"/>
</dbReference>
<dbReference type="GO" id="GO:0006351">
    <property type="term" value="P:DNA-templated transcription"/>
    <property type="evidence" value="ECO:0007669"/>
    <property type="project" value="TreeGrafter"/>
</dbReference>
<reference evidence="6 7" key="1">
    <citation type="submission" date="2016-11" db="EMBL/GenBank/DDBJ databases">
        <authorList>
            <person name="Jaros S."/>
            <person name="Januszkiewicz K."/>
            <person name="Wedrychowicz H."/>
        </authorList>
    </citation>
    <scope>NUCLEOTIDE SEQUENCE [LARGE SCALE GENOMIC DNA]</scope>
    <source>
        <strain evidence="6 7">DSM 29589</strain>
    </source>
</reference>